<feature type="transmembrane region" description="Helical" evidence="10">
    <location>
        <begin position="35"/>
        <end position="63"/>
    </location>
</feature>
<comment type="subcellular location">
    <subcellularLocation>
        <location evidence="1">Endoplasmic reticulum membrane</location>
        <topology evidence="1">Multi-pass membrane protein</topology>
    </subcellularLocation>
</comment>
<evidence type="ECO:0000256" key="10">
    <source>
        <dbReference type="SAM" id="Phobius"/>
    </source>
</evidence>
<dbReference type="PANTHER" id="PTHR11863">
    <property type="entry name" value="STEROL DESATURASE"/>
    <property type="match status" value="1"/>
</dbReference>
<dbReference type="EMBL" id="CP136895">
    <property type="protein sequence ID" value="WOL09676.1"/>
    <property type="molecule type" value="Genomic_DNA"/>
</dbReference>
<dbReference type="Pfam" id="PF04116">
    <property type="entry name" value="FA_hydroxylase"/>
    <property type="match status" value="1"/>
</dbReference>
<keyword evidence="8" id="KW-0456">Lyase</keyword>
<dbReference type="GO" id="GO:0008610">
    <property type="term" value="P:lipid biosynthetic process"/>
    <property type="evidence" value="ECO:0007669"/>
    <property type="project" value="InterPro"/>
</dbReference>
<accession>A0AAQ3QHJ7</accession>
<keyword evidence="7 10" id="KW-0472">Membrane</keyword>
<evidence type="ECO:0000256" key="1">
    <source>
        <dbReference type="ARBA" id="ARBA00004477"/>
    </source>
</evidence>
<dbReference type="GO" id="GO:0005789">
    <property type="term" value="C:endoplasmic reticulum membrane"/>
    <property type="evidence" value="ECO:0007669"/>
    <property type="project" value="UniProtKB-SubCell"/>
</dbReference>
<comment type="similarity">
    <text evidence="2">Belongs to the sterol desaturase family.</text>
</comment>
<keyword evidence="12" id="KW-0503">Monooxygenase</keyword>
<evidence type="ECO:0000256" key="5">
    <source>
        <dbReference type="ARBA" id="ARBA00022824"/>
    </source>
</evidence>
<evidence type="ECO:0000313" key="13">
    <source>
        <dbReference type="Proteomes" id="UP001327560"/>
    </source>
</evidence>
<dbReference type="GO" id="GO:0005506">
    <property type="term" value="F:iron ion binding"/>
    <property type="evidence" value="ECO:0007669"/>
    <property type="project" value="InterPro"/>
</dbReference>
<keyword evidence="5" id="KW-0256">Endoplasmic reticulum</keyword>
<evidence type="ECO:0000256" key="6">
    <source>
        <dbReference type="ARBA" id="ARBA00022989"/>
    </source>
</evidence>
<evidence type="ECO:0000313" key="12">
    <source>
        <dbReference type="EMBL" id="WOL09676.1"/>
    </source>
</evidence>
<sequence>MLPYATVGEAAAALGRNLTAAEMAWFRYSAGMHDFWLYLHNLVFLLVVYTVAPLPLALVELLVPDAIHKYKVQPKVQVPVADVVKCYKNVVKIFIFAVGPLEFLSFHTSKWVGVRTGLPLPSAWEMAAQLTVYFMVEDYFGYWLHRALHSRWGYEHIHSVHHEFSAPFGFAAPYAHWAEVLILGLPAFLGPAIAPGHIVTFWLWFVLRHIEAVELHCGYDFPLTPTKLIPFYGGAEFHDYHHYVGRHTNNNFASVFTYCDYIYGTDKGYRYQKRQSSNSKGISTYSTCTLILAINS</sequence>
<organism evidence="12 13">
    <name type="scientific">Canna indica</name>
    <name type="common">Indian-shot</name>
    <dbReference type="NCBI Taxonomy" id="4628"/>
    <lineage>
        <taxon>Eukaryota</taxon>
        <taxon>Viridiplantae</taxon>
        <taxon>Streptophyta</taxon>
        <taxon>Embryophyta</taxon>
        <taxon>Tracheophyta</taxon>
        <taxon>Spermatophyta</taxon>
        <taxon>Magnoliopsida</taxon>
        <taxon>Liliopsida</taxon>
        <taxon>Zingiberales</taxon>
        <taxon>Cannaceae</taxon>
        <taxon>Canna</taxon>
    </lineage>
</organism>
<feature type="domain" description="Fatty acid hydroxylase" evidence="11">
    <location>
        <begin position="131"/>
        <end position="265"/>
    </location>
</feature>
<keyword evidence="6 10" id="KW-1133">Transmembrane helix</keyword>
<keyword evidence="12" id="KW-0560">Oxidoreductase</keyword>
<dbReference type="InterPro" id="IPR006694">
    <property type="entry name" value="Fatty_acid_hydroxylase"/>
</dbReference>
<protein>
    <recommendedName>
        <fullName evidence="3">aldehyde oxygenase (deformylating)</fullName>
        <ecNumber evidence="3">4.1.99.5</ecNumber>
    </recommendedName>
</protein>
<name>A0AAQ3QHJ7_9LILI</name>
<evidence type="ECO:0000256" key="9">
    <source>
        <dbReference type="ARBA" id="ARBA00047909"/>
    </source>
</evidence>
<dbReference type="Proteomes" id="UP001327560">
    <property type="component" value="Chromosome 6"/>
</dbReference>
<evidence type="ECO:0000256" key="3">
    <source>
        <dbReference type="ARBA" id="ARBA00013146"/>
    </source>
</evidence>
<gene>
    <name evidence="12" type="ORF">Cni_G18429</name>
</gene>
<evidence type="ECO:0000256" key="2">
    <source>
        <dbReference type="ARBA" id="ARBA00009324"/>
    </source>
</evidence>
<evidence type="ECO:0000256" key="7">
    <source>
        <dbReference type="ARBA" id="ARBA00023136"/>
    </source>
</evidence>
<evidence type="ECO:0000256" key="4">
    <source>
        <dbReference type="ARBA" id="ARBA00022692"/>
    </source>
</evidence>
<reference evidence="12 13" key="1">
    <citation type="submission" date="2023-10" db="EMBL/GenBank/DDBJ databases">
        <title>Chromosome-scale genome assembly provides insights into flower coloration mechanisms of Canna indica.</title>
        <authorList>
            <person name="Li C."/>
        </authorList>
    </citation>
    <scope>NUCLEOTIDE SEQUENCE [LARGE SCALE GENOMIC DNA]</scope>
    <source>
        <tissue evidence="12">Flower</tissue>
    </source>
</reference>
<dbReference type="AlphaFoldDB" id="A0AAQ3QHJ7"/>
<proteinExistence type="inferred from homology"/>
<dbReference type="GO" id="GO:0004497">
    <property type="term" value="F:monooxygenase activity"/>
    <property type="evidence" value="ECO:0007669"/>
    <property type="project" value="UniProtKB-KW"/>
</dbReference>
<evidence type="ECO:0000256" key="8">
    <source>
        <dbReference type="ARBA" id="ARBA00023239"/>
    </source>
</evidence>
<dbReference type="InterPro" id="IPR050307">
    <property type="entry name" value="Sterol_Desaturase_Related"/>
</dbReference>
<dbReference type="EC" id="4.1.99.5" evidence="3"/>
<comment type="catalytic activity">
    <reaction evidence="9">
        <text>a long-chain fatty aldehyde + 2 NADPH + O2 + H(+) = a long-chain alkane + formate + 2 NADP(+) + H2O</text>
        <dbReference type="Rhea" id="RHEA:21440"/>
        <dbReference type="ChEBI" id="CHEBI:15377"/>
        <dbReference type="ChEBI" id="CHEBI:15378"/>
        <dbReference type="ChEBI" id="CHEBI:15379"/>
        <dbReference type="ChEBI" id="CHEBI:15740"/>
        <dbReference type="ChEBI" id="CHEBI:17176"/>
        <dbReference type="ChEBI" id="CHEBI:57783"/>
        <dbReference type="ChEBI" id="CHEBI:58349"/>
        <dbReference type="ChEBI" id="CHEBI:83563"/>
        <dbReference type="EC" id="4.1.99.5"/>
    </reaction>
</comment>
<evidence type="ECO:0000259" key="11">
    <source>
        <dbReference type="Pfam" id="PF04116"/>
    </source>
</evidence>
<keyword evidence="4 10" id="KW-0812">Transmembrane</keyword>
<dbReference type="GO" id="GO:0071771">
    <property type="term" value="F:aldehyde oxygenase (deformylating) activity"/>
    <property type="evidence" value="ECO:0007669"/>
    <property type="project" value="UniProtKB-EC"/>
</dbReference>
<keyword evidence="13" id="KW-1185">Reference proteome</keyword>